<dbReference type="AlphaFoldDB" id="A0A937W6X0"/>
<protein>
    <submittedName>
        <fullName evidence="2">Sodium:proton antiporter</fullName>
    </submittedName>
</protein>
<feature type="transmembrane region" description="Helical" evidence="1">
    <location>
        <begin position="177"/>
        <end position="199"/>
    </location>
</feature>
<feature type="transmembrane region" description="Helical" evidence="1">
    <location>
        <begin position="135"/>
        <end position="157"/>
    </location>
</feature>
<evidence type="ECO:0000313" key="3">
    <source>
        <dbReference type="Proteomes" id="UP000712673"/>
    </source>
</evidence>
<keyword evidence="1" id="KW-1133">Transmembrane helix</keyword>
<sequence>MLSVHPLLIAPFVLMLLSIAVLPLMLGHWWEKNANKALVAGILGLPIAVYFIVQGEAGWASVEHALIEYVEFIILLGALYIISGGIVLQGDLRATPLVNTAFLGFGALIASVMGTTGASMLLIRPVLQTNSERRHVVHTIVFFIFLVSNLGGCLTPLGDPPLFLGYLRGVPFAWTLSLWPIWLVMNSVLLVIYFVWDTVMYKREAARDITADQTRVEPLRLRGSSNFFFLGLVVLAVALLPPPWRSLLMVAAVLGSLYSGDPSLRTLNKFTYYPIIEVAVLFIGIFLTMIPALQLLRLYGHHLGVDTPAEFFWATGVLSSFLDNAPTYATFFEAARAQVPTTFTGPTVVGMPASWLEAISLGAVFMGANTYIGNGPNFMVKAVAEEAGVPMPSFFGYMRYSCLVLLPLFGLLTWCAF</sequence>
<comment type="caution">
    <text evidence="2">The sequence shown here is derived from an EMBL/GenBank/DDBJ whole genome shotgun (WGS) entry which is preliminary data.</text>
</comment>
<feature type="transmembrane region" description="Helical" evidence="1">
    <location>
        <begin position="36"/>
        <end position="53"/>
    </location>
</feature>
<organism evidence="2 3">
    <name type="scientific">Tectimicrobiota bacterium</name>
    <dbReference type="NCBI Taxonomy" id="2528274"/>
    <lineage>
        <taxon>Bacteria</taxon>
        <taxon>Pseudomonadati</taxon>
        <taxon>Nitrospinota/Tectimicrobiota group</taxon>
        <taxon>Candidatus Tectimicrobiota</taxon>
    </lineage>
</organism>
<feature type="transmembrane region" description="Helical" evidence="1">
    <location>
        <begin position="100"/>
        <end position="123"/>
    </location>
</feature>
<feature type="transmembrane region" description="Helical" evidence="1">
    <location>
        <begin position="272"/>
        <end position="293"/>
    </location>
</feature>
<evidence type="ECO:0000256" key="1">
    <source>
        <dbReference type="SAM" id="Phobius"/>
    </source>
</evidence>
<feature type="transmembrane region" description="Helical" evidence="1">
    <location>
        <begin position="397"/>
        <end position="416"/>
    </location>
</feature>
<dbReference type="EMBL" id="VGLS01000859">
    <property type="protein sequence ID" value="MBM3226300.1"/>
    <property type="molecule type" value="Genomic_DNA"/>
</dbReference>
<feature type="transmembrane region" description="Helical" evidence="1">
    <location>
        <begin position="7"/>
        <end position="30"/>
    </location>
</feature>
<name>A0A937W6X0_UNCTE</name>
<gene>
    <name evidence="2" type="ORF">FJZ47_21255</name>
</gene>
<dbReference type="Pfam" id="PF16980">
    <property type="entry name" value="CitMHS_2"/>
    <property type="match status" value="1"/>
</dbReference>
<proteinExistence type="predicted"/>
<feature type="transmembrane region" description="Helical" evidence="1">
    <location>
        <begin position="65"/>
        <end position="88"/>
    </location>
</feature>
<reference evidence="2" key="1">
    <citation type="submission" date="2019-03" db="EMBL/GenBank/DDBJ databases">
        <title>Lake Tanganyika Metagenome-Assembled Genomes (MAGs).</title>
        <authorList>
            <person name="Tran P."/>
        </authorList>
    </citation>
    <scope>NUCLEOTIDE SEQUENCE</scope>
    <source>
        <strain evidence="2">K_DeepCast_65m_m2_066</strain>
    </source>
</reference>
<feature type="transmembrane region" description="Helical" evidence="1">
    <location>
        <begin position="219"/>
        <end position="238"/>
    </location>
</feature>
<dbReference type="InterPro" id="IPR031566">
    <property type="entry name" value="CitMHS_2"/>
</dbReference>
<dbReference type="Proteomes" id="UP000712673">
    <property type="component" value="Unassembled WGS sequence"/>
</dbReference>
<keyword evidence="1" id="KW-0812">Transmembrane</keyword>
<keyword evidence="1" id="KW-0472">Membrane</keyword>
<accession>A0A937W6X0</accession>
<evidence type="ECO:0000313" key="2">
    <source>
        <dbReference type="EMBL" id="MBM3226300.1"/>
    </source>
</evidence>